<evidence type="ECO:0000313" key="1">
    <source>
        <dbReference type="Proteomes" id="UP000887561"/>
    </source>
</evidence>
<evidence type="ECO:0000313" key="2">
    <source>
        <dbReference type="WBParaSite" id="scaffold1110_cov177.g2495"/>
    </source>
</evidence>
<keyword evidence="1" id="KW-1185">Reference proteome</keyword>
<protein>
    <submittedName>
        <fullName evidence="2">BUD13 homolog</fullName>
    </submittedName>
</protein>
<dbReference type="Proteomes" id="UP000887561">
    <property type="component" value="Unplaced"/>
</dbReference>
<accession>A0A915LI29</accession>
<organism evidence="1 2">
    <name type="scientific">Meloidogyne javanica</name>
    <name type="common">Root-knot nematode worm</name>
    <dbReference type="NCBI Taxonomy" id="6303"/>
    <lineage>
        <taxon>Eukaryota</taxon>
        <taxon>Metazoa</taxon>
        <taxon>Ecdysozoa</taxon>
        <taxon>Nematoda</taxon>
        <taxon>Chromadorea</taxon>
        <taxon>Rhabditida</taxon>
        <taxon>Tylenchina</taxon>
        <taxon>Tylenchomorpha</taxon>
        <taxon>Tylenchoidea</taxon>
        <taxon>Meloidogynidae</taxon>
        <taxon>Meloidogyninae</taxon>
        <taxon>Meloidogyne</taxon>
        <taxon>Meloidogyne incognita group</taxon>
    </lineage>
</organism>
<reference evidence="2" key="1">
    <citation type="submission" date="2022-11" db="UniProtKB">
        <authorList>
            <consortium name="WormBaseParasite"/>
        </authorList>
    </citation>
    <scope>IDENTIFICATION</scope>
</reference>
<dbReference type="AlphaFoldDB" id="A0A915LI29"/>
<name>A0A915LI29_MELJA</name>
<proteinExistence type="predicted"/>
<sequence>PEMIKEMAQQGIDFEAGNRARRGNFEALPRKRRNSREIPAAKWKNYEKEDYEYFNKNTKKNYWEEEKKGD</sequence>
<dbReference type="WBParaSite" id="scaffold1110_cov177.g2495">
    <property type="protein sequence ID" value="scaffold1110_cov177.g2495"/>
    <property type="gene ID" value="scaffold1110_cov177.g2495"/>
</dbReference>